<keyword evidence="3" id="KW-0547">Nucleotide-binding</keyword>
<dbReference type="InterPro" id="IPR003593">
    <property type="entry name" value="AAA+_ATPase"/>
</dbReference>
<dbReference type="InterPro" id="IPR003439">
    <property type="entry name" value="ABC_transporter-like_ATP-bd"/>
</dbReference>
<evidence type="ECO:0000256" key="1">
    <source>
        <dbReference type="ARBA" id="ARBA00005417"/>
    </source>
</evidence>
<dbReference type="AlphaFoldDB" id="A0A194AJE6"/>
<dbReference type="InterPro" id="IPR027417">
    <property type="entry name" value="P-loop_NTPase"/>
</dbReference>
<dbReference type="PANTHER" id="PTHR43553">
    <property type="entry name" value="HEAVY METAL TRANSPORTER"/>
    <property type="match status" value="1"/>
</dbReference>
<dbReference type="InterPro" id="IPR015856">
    <property type="entry name" value="ABC_transpr_CbiO/EcfA_su"/>
</dbReference>
<dbReference type="EMBL" id="BDFE01000015">
    <property type="protein sequence ID" value="GAU08869.1"/>
    <property type="molecule type" value="Genomic_DNA"/>
</dbReference>
<dbReference type="CDD" id="cd03225">
    <property type="entry name" value="ABC_cobalt_CbiO_domain1"/>
    <property type="match status" value="1"/>
</dbReference>
<reference evidence="7" key="1">
    <citation type="submission" date="2016-06" db="EMBL/GenBank/DDBJ databases">
        <title>Draft genome sequence of Desulfoplanes formicivorans strain Pf12B.</title>
        <authorList>
            <person name="Watanabe M."/>
            <person name="Kojima H."/>
            <person name="Fukui M."/>
        </authorList>
    </citation>
    <scope>NUCLEOTIDE SEQUENCE [LARGE SCALE GENOMIC DNA]</scope>
    <source>
        <strain evidence="7">Pf12B</strain>
    </source>
</reference>
<accession>A0A194AJE6</accession>
<dbReference type="SMART" id="SM00382">
    <property type="entry name" value="AAA"/>
    <property type="match status" value="1"/>
</dbReference>
<dbReference type="GO" id="GO:0016887">
    <property type="term" value="F:ATP hydrolysis activity"/>
    <property type="evidence" value="ECO:0007669"/>
    <property type="project" value="InterPro"/>
</dbReference>
<dbReference type="OrthoDB" id="9809450at2"/>
<keyword evidence="2" id="KW-0813">Transport</keyword>
<dbReference type="GO" id="GO:0042626">
    <property type="term" value="F:ATPase-coupled transmembrane transporter activity"/>
    <property type="evidence" value="ECO:0007669"/>
    <property type="project" value="TreeGrafter"/>
</dbReference>
<gene>
    <name evidence="6" type="ORF">DPF_1586</name>
</gene>
<dbReference type="InterPro" id="IPR017871">
    <property type="entry name" value="ABC_transporter-like_CS"/>
</dbReference>
<evidence type="ECO:0000259" key="5">
    <source>
        <dbReference type="PROSITE" id="PS50893"/>
    </source>
</evidence>
<evidence type="ECO:0000313" key="7">
    <source>
        <dbReference type="Proteomes" id="UP000095200"/>
    </source>
</evidence>
<dbReference type="Gene3D" id="3.40.50.300">
    <property type="entry name" value="P-loop containing nucleotide triphosphate hydrolases"/>
    <property type="match status" value="1"/>
</dbReference>
<dbReference type="GO" id="GO:0043190">
    <property type="term" value="C:ATP-binding cassette (ABC) transporter complex"/>
    <property type="evidence" value="ECO:0007669"/>
    <property type="project" value="TreeGrafter"/>
</dbReference>
<keyword evidence="7" id="KW-1185">Reference proteome</keyword>
<dbReference type="SUPFAM" id="SSF52540">
    <property type="entry name" value="P-loop containing nucleoside triphosphate hydrolases"/>
    <property type="match status" value="1"/>
</dbReference>
<protein>
    <submittedName>
        <fullName evidence="6">Cobalt ABC transporter ATPase</fullName>
    </submittedName>
</protein>
<dbReference type="GO" id="GO:0005524">
    <property type="term" value="F:ATP binding"/>
    <property type="evidence" value="ECO:0007669"/>
    <property type="project" value="UniProtKB-KW"/>
</dbReference>
<name>A0A194AJE6_9BACT</name>
<evidence type="ECO:0000256" key="4">
    <source>
        <dbReference type="ARBA" id="ARBA00022840"/>
    </source>
</evidence>
<dbReference type="PROSITE" id="PS00211">
    <property type="entry name" value="ABC_TRANSPORTER_1"/>
    <property type="match status" value="1"/>
</dbReference>
<feature type="domain" description="ABC transporter" evidence="5">
    <location>
        <begin position="5"/>
        <end position="223"/>
    </location>
</feature>
<comment type="similarity">
    <text evidence="1">Belongs to the ABC transporter superfamily.</text>
</comment>
<evidence type="ECO:0000313" key="6">
    <source>
        <dbReference type="EMBL" id="GAU08869.1"/>
    </source>
</evidence>
<evidence type="ECO:0000256" key="2">
    <source>
        <dbReference type="ARBA" id="ARBA00022448"/>
    </source>
</evidence>
<dbReference type="PROSITE" id="PS50893">
    <property type="entry name" value="ABC_TRANSPORTER_2"/>
    <property type="match status" value="1"/>
</dbReference>
<keyword evidence="4" id="KW-0067">ATP-binding</keyword>
<dbReference type="STRING" id="1592317.DPF_1586"/>
<dbReference type="Pfam" id="PF00005">
    <property type="entry name" value="ABC_tran"/>
    <property type="match status" value="1"/>
</dbReference>
<dbReference type="Proteomes" id="UP000095200">
    <property type="component" value="Unassembled WGS sequence"/>
</dbReference>
<dbReference type="PANTHER" id="PTHR43553:SF24">
    <property type="entry name" value="ENERGY-COUPLING FACTOR TRANSPORTER ATP-BINDING PROTEIN ECFA1"/>
    <property type="match status" value="1"/>
</dbReference>
<dbReference type="RefSeq" id="WP_069858713.1">
    <property type="nucleotide sequence ID" value="NZ_BDFE01000015.1"/>
</dbReference>
<sequence length="223" mass="24569">MKPLIGVHNLSFAYPCGRCVLHHVHLELYPGQRLGLVGPNGTGKTTLLQLLVGLLVPQSGHIEIMGRVMRGEQDFVRARREIGFLFQNADDQLFCPTVLDDVAFGPLNMGYTPAEARALARSTLARLGLEGFEDRITHKLSGGEKKLVSLATILSMSPRILLLDEPTTGLDESTRERIIQVLNDLDVAMIVVSHEKEFLARTTTQVRLLSGQQEDMEPCVLSG</sequence>
<organism evidence="6 7">
    <name type="scientific">Desulfoplanes formicivorans</name>
    <dbReference type="NCBI Taxonomy" id="1592317"/>
    <lineage>
        <taxon>Bacteria</taxon>
        <taxon>Pseudomonadati</taxon>
        <taxon>Thermodesulfobacteriota</taxon>
        <taxon>Desulfovibrionia</taxon>
        <taxon>Desulfovibrionales</taxon>
        <taxon>Desulfoplanaceae</taxon>
        <taxon>Desulfoplanes</taxon>
    </lineage>
</organism>
<dbReference type="InterPro" id="IPR050095">
    <property type="entry name" value="ECF_ABC_transporter_ATP-bd"/>
</dbReference>
<proteinExistence type="inferred from homology"/>
<evidence type="ECO:0000256" key="3">
    <source>
        <dbReference type="ARBA" id="ARBA00022741"/>
    </source>
</evidence>
<comment type="caution">
    <text evidence="6">The sequence shown here is derived from an EMBL/GenBank/DDBJ whole genome shotgun (WGS) entry which is preliminary data.</text>
</comment>